<feature type="compositionally biased region" description="Basic residues" evidence="13">
    <location>
        <begin position="742"/>
        <end position="756"/>
    </location>
</feature>
<keyword evidence="2" id="KW-0690">Ribosome biogenesis</keyword>
<keyword evidence="5 11" id="KW-0378">Hydrolase</keyword>
<dbReference type="PROSITE" id="PS00039">
    <property type="entry name" value="DEAD_ATP_HELICASE"/>
    <property type="match status" value="1"/>
</dbReference>
<dbReference type="PROSITE" id="PS51195">
    <property type="entry name" value="Q_MOTIF"/>
    <property type="match status" value="1"/>
</dbReference>
<feature type="domain" description="Helicase C-terminal" evidence="15">
    <location>
        <begin position="282"/>
        <end position="432"/>
    </location>
</feature>
<comment type="catalytic activity">
    <reaction evidence="12">
        <text>ATP + H2O = ADP + phosphate + H(+)</text>
        <dbReference type="Rhea" id="RHEA:13065"/>
        <dbReference type="ChEBI" id="CHEBI:15377"/>
        <dbReference type="ChEBI" id="CHEBI:15378"/>
        <dbReference type="ChEBI" id="CHEBI:30616"/>
        <dbReference type="ChEBI" id="CHEBI:43474"/>
        <dbReference type="ChEBI" id="CHEBI:456216"/>
        <dbReference type="EC" id="3.6.4.13"/>
    </reaction>
</comment>
<sequence>MVPPSQQRGKKPQNAKGQRKLKAPAFRDDEDLENVKEALQGLELDPNTRPSKFSDLPLSQRTAFGLQQSHFKDLTDIQSRSIPAALKGKDILGAAKTGSGKTLAFLVPVLELLFREQWSKQDGLGALIISPTRELAAQIFEVLRKIGRNHLPSAGLIEGGMNFKEEAERIPFMNIIIGTPGRLLQHMDRTPGFSVGNLQVLVLDEADRILDMGFQKEVDALVDHLPTARQTMLFSATQTKKVSDLARLSLKEPEYIAVHQEATEATPKQLKQYYFLAPLPTKIDMLWSFIKANLKSKMIVFLSSSKQVRFVYECFRRLKPGIPLVSLYGRKGQEARLKITEGFAAAKYSCLIATDVVARGIDFPSVNWVVQADCPEDADTYIHRVGRTARYENEGQAVLFLDPVEEEGMLNRLEQKRIPIRKVTPKADKEKSIKDQIQELCFKEPDLKYTAQKAFTYYAQSVNHMKDKDVFQLDKLDLDGFAMSMGLPGAPHLQFQKGSDVKKIKNAPRAGMSDESGGESGEDALQRKKAQSKSKYDRLFERQNQDVLSSHYGNVVAHTGDDDEDFLTVKRVLNPNESDSEGKDGNGPTILKHLGPQPYVVDSKRREKALKSKKKLLKFKGNSTKTYFDEDGIAHPVYELQDEEDFEKEGPVDKKIEKFMEGEAAKVRQGDVEDKALSKEKRKEKKLKRKQREAEEREDIPASKSAVLGGDDAGEEDPLALMRSLPVAAEDYVVDSEEERPRKKPKKQKKEKRKSKGVIQLAHDPETLEDLEAVAVGLLGQ</sequence>
<dbReference type="CDD" id="cd17941">
    <property type="entry name" value="DEADc_DDX10"/>
    <property type="match status" value="1"/>
</dbReference>
<feature type="compositionally biased region" description="Basic and acidic residues" evidence="13">
    <location>
        <begin position="692"/>
        <end position="701"/>
    </location>
</feature>
<comment type="similarity">
    <text evidence="11">Belongs to the DEAD box helicase family.</text>
</comment>
<dbReference type="InterPro" id="IPR011545">
    <property type="entry name" value="DEAD/DEAH_box_helicase_dom"/>
</dbReference>
<dbReference type="EMBL" id="JAKWBI020000561">
    <property type="protein sequence ID" value="KAJ2893844.1"/>
    <property type="molecule type" value="Genomic_DNA"/>
</dbReference>
<dbReference type="SMART" id="SM00490">
    <property type="entry name" value="HELICc"/>
    <property type="match status" value="1"/>
</dbReference>
<feature type="short sequence motif" description="Q motif" evidence="10">
    <location>
        <begin position="51"/>
        <end position="79"/>
    </location>
</feature>
<protein>
    <recommendedName>
        <fullName evidence="12">ATP-dependent RNA helicase</fullName>
        <ecNumber evidence="12">3.6.4.13</ecNumber>
    </recommendedName>
</protein>
<reference evidence="17" key="1">
    <citation type="submission" date="2022-07" db="EMBL/GenBank/DDBJ databases">
        <title>Draft genome sequence of Zalerion maritima ATCC 34329, a (micro)plastics degrading marine fungus.</title>
        <authorList>
            <person name="Paco A."/>
            <person name="Goncalves M.F.M."/>
            <person name="Rocha-Santos T.A.P."/>
            <person name="Alves A."/>
        </authorList>
    </citation>
    <scope>NUCLEOTIDE SEQUENCE</scope>
    <source>
        <strain evidence="17">ATCC 34329</strain>
    </source>
</reference>
<evidence type="ECO:0000259" key="15">
    <source>
        <dbReference type="PROSITE" id="PS51194"/>
    </source>
</evidence>
<comment type="domain">
    <text evidence="12">The Q motif is unique to and characteristic of the DEAD box family of RNA helicases and controls ATP binding and hydrolysis.</text>
</comment>
<evidence type="ECO:0000259" key="16">
    <source>
        <dbReference type="PROSITE" id="PS51195"/>
    </source>
</evidence>
<proteinExistence type="inferred from homology"/>
<evidence type="ECO:0000256" key="5">
    <source>
        <dbReference type="ARBA" id="ARBA00022801"/>
    </source>
</evidence>
<evidence type="ECO:0000313" key="18">
    <source>
        <dbReference type="Proteomes" id="UP001201980"/>
    </source>
</evidence>
<evidence type="ECO:0000256" key="9">
    <source>
        <dbReference type="ARBA" id="ARBA00023242"/>
    </source>
</evidence>
<evidence type="ECO:0000256" key="4">
    <source>
        <dbReference type="ARBA" id="ARBA00022741"/>
    </source>
</evidence>
<dbReference type="Proteomes" id="UP001201980">
    <property type="component" value="Unassembled WGS sequence"/>
</dbReference>
<comment type="subcellular location">
    <subcellularLocation>
        <location evidence="1">Nucleus</location>
        <location evidence="1">Nucleolus</location>
    </subcellularLocation>
</comment>
<dbReference type="PANTHER" id="PTHR24031">
    <property type="entry name" value="RNA HELICASE"/>
    <property type="match status" value="1"/>
</dbReference>
<dbReference type="InterPro" id="IPR014001">
    <property type="entry name" value="Helicase_ATP-bd"/>
</dbReference>
<gene>
    <name evidence="17" type="ORF">MKZ38_008201</name>
</gene>
<evidence type="ECO:0000256" key="12">
    <source>
        <dbReference type="RuleBase" id="RU365068"/>
    </source>
</evidence>
<keyword evidence="8 12" id="KW-0694">RNA-binding</keyword>
<evidence type="ECO:0000256" key="2">
    <source>
        <dbReference type="ARBA" id="ARBA00022517"/>
    </source>
</evidence>
<feature type="region of interest" description="Disordered" evidence="13">
    <location>
        <begin position="1"/>
        <end position="32"/>
    </location>
</feature>
<dbReference type="InterPro" id="IPR014014">
    <property type="entry name" value="RNA_helicase_DEAD_Q_motif"/>
</dbReference>
<keyword evidence="6 11" id="KW-0347">Helicase</keyword>
<evidence type="ECO:0000256" key="3">
    <source>
        <dbReference type="ARBA" id="ARBA00022552"/>
    </source>
</evidence>
<evidence type="ECO:0000256" key="13">
    <source>
        <dbReference type="SAM" id="MobiDB-lite"/>
    </source>
</evidence>
<dbReference type="SMART" id="SM01178">
    <property type="entry name" value="DUF4217"/>
    <property type="match status" value="1"/>
</dbReference>
<feature type="region of interest" description="Disordered" evidence="13">
    <location>
        <begin position="574"/>
        <end position="595"/>
    </location>
</feature>
<keyword evidence="7 11" id="KW-0067">ATP-binding</keyword>
<dbReference type="CDD" id="cd18787">
    <property type="entry name" value="SF2_C_DEAD"/>
    <property type="match status" value="1"/>
</dbReference>
<accession>A0AAD5WMW6</accession>
<dbReference type="PROSITE" id="PS51194">
    <property type="entry name" value="HELICASE_CTER"/>
    <property type="match status" value="1"/>
</dbReference>
<dbReference type="AlphaFoldDB" id="A0AAD5WMW6"/>
<dbReference type="Pfam" id="PF00271">
    <property type="entry name" value="Helicase_C"/>
    <property type="match status" value="1"/>
</dbReference>
<comment type="caution">
    <text evidence="17">The sequence shown here is derived from an EMBL/GenBank/DDBJ whole genome shotgun (WGS) entry which is preliminary data.</text>
</comment>
<evidence type="ECO:0000256" key="1">
    <source>
        <dbReference type="ARBA" id="ARBA00004604"/>
    </source>
</evidence>
<dbReference type="EC" id="3.6.4.13" evidence="12"/>
<organism evidence="17 18">
    <name type="scientific">Zalerion maritima</name>
    <dbReference type="NCBI Taxonomy" id="339359"/>
    <lineage>
        <taxon>Eukaryota</taxon>
        <taxon>Fungi</taxon>
        <taxon>Dikarya</taxon>
        <taxon>Ascomycota</taxon>
        <taxon>Pezizomycotina</taxon>
        <taxon>Sordariomycetes</taxon>
        <taxon>Lulworthiomycetidae</taxon>
        <taxon>Lulworthiales</taxon>
        <taxon>Lulworthiaceae</taxon>
        <taxon>Zalerion</taxon>
    </lineage>
</organism>
<dbReference type="SMART" id="SM00487">
    <property type="entry name" value="DEXDc"/>
    <property type="match status" value="1"/>
</dbReference>
<evidence type="ECO:0000313" key="17">
    <source>
        <dbReference type="EMBL" id="KAJ2893844.1"/>
    </source>
</evidence>
<keyword evidence="9" id="KW-0539">Nucleus</keyword>
<dbReference type="Gene3D" id="3.40.50.300">
    <property type="entry name" value="P-loop containing nucleotide triphosphate hydrolases"/>
    <property type="match status" value="2"/>
</dbReference>
<evidence type="ECO:0000256" key="6">
    <source>
        <dbReference type="ARBA" id="ARBA00022806"/>
    </source>
</evidence>
<feature type="region of interest" description="Disordered" evidence="13">
    <location>
        <begin position="664"/>
        <end position="761"/>
    </location>
</feature>
<dbReference type="InterPro" id="IPR025313">
    <property type="entry name" value="SPB4-like_CTE"/>
</dbReference>
<dbReference type="GO" id="GO:0005730">
    <property type="term" value="C:nucleolus"/>
    <property type="evidence" value="ECO:0007669"/>
    <property type="project" value="UniProtKB-SubCell"/>
</dbReference>
<dbReference type="InterPro" id="IPR000629">
    <property type="entry name" value="RNA-helicase_DEAD-box_CS"/>
</dbReference>
<evidence type="ECO:0000259" key="14">
    <source>
        <dbReference type="PROSITE" id="PS51192"/>
    </source>
</evidence>
<evidence type="ECO:0000256" key="10">
    <source>
        <dbReference type="PROSITE-ProRule" id="PRU00552"/>
    </source>
</evidence>
<dbReference type="GO" id="GO:0016787">
    <property type="term" value="F:hydrolase activity"/>
    <property type="evidence" value="ECO:0007669"/>
    <property type="project" value="UniProtKB-KW"/>
</dbReference>
<evidence type="ECO:0000256" key="8">
    <source>
        <dbReference type="ARBA" id="ARBA00022884"/>
    </source>
</evidence>
<dbReference type="GO" id="GO:0003724">
    <property type="term" value="F:RNA helicase activity"/>
    <property type="evidence" value="ECO:0007669"/>
    <property type="project" value="UniProtKB-EC"/>
</dbReference>
<feature type="domain" description="Helicase ATP-binding" evidence="14">
    <location>
        <begin position="82"/>
        <end position="256"/>
    </location>
</feature>
<feature type="region of interest" description="Disordered" evidence="13">
    <location>
        <begin position="492"/>
        <end position="536"/>
    </location>
</feature>
<evidence type="ECO:0000256" key="11">
    <source>
        <dbReference type="RuleBase" id="RU000492"/>
    </source>
</evidence>
<feature type="compositionally biased region" description="Basic residues" evidence="13">
    <location>
        <begin position="682"/>
        <end position="691"/>
    </location>
</feature>
<dbReference type="GO" id="GO:0005524">
    <property type="term" value="F:ATP binding"/>
    <property type="evidence" value="ECO:0007669"/>
    <property type="project" value="UniProtKB-UniRule"/>
</dbReference>
<feature type="compositionally biased region" description="Basic and acidic residues" evidence="13">
    <location>
        <begin position="664"/>
        <end position="681"/>
    </location>
</feature>
<feature type="domain" description="DEAD-box RNA helicase Q" evidence="16">
    <location>
        <begin position="51"/>
        <end position="79"/>
    </location>
</feature>
<feature type="compositionally biased region" description="Basic residues" evidence="13">
    <location>
        <begin position="8"/>
        <end position="22"/>
    </location>
</feature>
<dbReference type="InterPro" id="IPR027417">
    <property type="entry name" value="P-loop_NTPase"/>
</dbReference>
<keyword evidence="3" id="KW-0698">rRNA processing</keyword>
<dbReference type="GO" id="GO:0006364">
    <property type="term" value="P:rRNA processing"/>
    <property type="evidence" value="ECO:0007669"/>
    <property type="project" value="UniProtKB-KW"/>
</dbReference>
<dbReference type="SUPFAM" id="SSF52540">
    <property type="entry name" value="P-loop containing nucleoside triphosphate hydrolases"/>
    <property type="match status" value="1"/>
</dbReference>
<dbReference type="GO" id="GO:0003723">
    <property type="term" value="F:RNA binding"/>
    <property type="evidence" value="ECO:0007669"/>
    <property type="project" value="UniProtKB-UniRule"/>
</dbReference>
<dbReference type="PROSITE" id="PS51192">
    <property type="entry name" value="HELICASE_ATP_BIND_1"/>
    <property type="match status" value="1"/>
</dbReference>
<comment type="function">
    <text evidence="12">RNA helicase.</text>
</comment>
<dbReference type="InterPro" id="IPR001650">
    <property type="entry name" value="Helicase_C-like"/>
</dbReference>
<dbReference type="Pfam" id="PF00270">
    <property type="entry name" value="DEAD"/>
    <property type="match status" value="1"/>
</dbReference>
<keyword evidence="4 11" id="KW-0547">Nucleotide-binding</keyword>
<name>A0AAD5WMW6_9PEZI</name>
<evidence type="ECO:0000256" key="7">
    <source>
        <dbReference type="ARBA" id="ARBA00022840"/>
    </source>
</evidence>
<dbReference type="Pfam" id="PF13959">
    <property type="entry name" value="CTE_SPB4"/>
    <property type="match status" value="1"/>
</dbReference>
<keyword evidence="18" id="KW-1185">Reference proteome</keyword>